<keyword evidence="2" id="KW-1185">Reference proteome</keyword>
<name>A0A067EC87_CITSI</name>
<protein>
    <submittedName>
        <fullName evidence="1">Uncharacterized protein</fullName>
    </submittedName>
</protein>
<dbReference type="EMBL" id="KK785054">
    <property type="protein sequence ID" value="KDO51510.1"/>
    <property type="molecule type" value="Genomic_DNA"/>
</dbReference>
<sequence length="37" mass="4117">IKSMLKLIDDKAISKSGSITDEKEKDAIVDMYRTSGE</sequence>
<dbReference type="Proteomes" id="UP000027120">
    <property type="component" value="Unassembled WGS sequence"/>
</dbReference>
<reference evidence="1 2" key="1">
    <citation type="submission" date="2014-04" db="EMBL/GenBank/DDBJ databases">
        <authorList>
            <consortium name="International Citrus Genome Consortium"/>
            <person name="Gmitter F."/>
            <person name="Chen C."/>
            <person name="Farmerie W."/>
            <person name="Harkins T."/>
            <person name="Desany B."/>
            <person name="Mohiuddin M."/>
            <person name="Kodira C."/>
            <person name="Borodovsky M."/>
            <person name="Lomsadze A."/>
            <person name="Burns P."/>
            <person name="Jenkins J."/>
            <person name="Prochnik S."/>
            <person name="Shu S."/>
            <person name="Chapman J."/>
            <person name="Pitluck S."/>
            <person name="Schmutz J."/>
            <person name="Rokhsar D."/>
        </authorList>
    </citation>
    <scope>NUCLEOTIDE SEQUENCE</scope>
</reference>
<feature type="non-terminal residue" evidence="1">
    <location>
        <position position="1"/>
    </location>
</feature>
<evidence type="ECO:0000313" key="1">
    <source>
        <dbReference type="EMBL" id="KDO51510.1"/>
    </source>
</evidence>
<dbReference type="AlphaFoldDB" id="A0A067EC87"/>
<gene>
    <name evidence="1" type="ORF">CISIN_1g0353142mg</name>
</gene>
<evidence type="ECO:0000313" key="2">
    <source>
        <dbReference type="Proteomes" id="UP000027120"/>
    </source>
</evidence>
<accession>A0A067EC87</accession>
<proteinExistence type="predicted"/>
<organism evidence="1 2">
    <name type="scientific">Citrus sinensis</name>
    <name type="common">Sweet orange</name>
    <name type="synonym">Citrus aurantium var. sinensis</name>
    <dbReference type="NCBI Taxonomy" id="2711"/>
    <lineage>
        <taxon>Eukaryota</taxon>
        <taxon>Viridiplantae</taxon>
        <taxon>Streptophyta</taxon>
        <taxon>Embryophyta</taxon>
        <taxon>Tracheophyta</taxon>
        <taxon>Spermatophyta</taxon>
        <taxon>Magnoliopsida</taxon>
        <taxon>eudicotyledons</taxon>
        <taxon>Gunneridae</taxon>
        <taxon>Pentapetalae</taxon>
        <taxon>rosids</taxon>
        <taxon>malvids</taxon>
        <taxon>Sapindales</taxon>
        <taxon>Rutaceae</taxon>
        <taxon>Aurantioideae</taxon>
        <taxon>Citrus</taxon>
    </lineage>
</organism>